<dbReference type="EMBL" id="AJIL01000138">
    <property type="protein sequence ID" value="KNE93418.1"/>
    <property type="molecule type" value="Genomic_DNA"/>
</dbReference>
<keyword evidence="5" id="KW-1185">Reference proteome</keyword>
<reference evidence="5" key="1">
    <citation type="submission" date="2014-03" db="EMBL/GenBank/DDBJ databases">
        <title>The Genome Sequence of Puccinia striiformis f. sp. tritici PST-78.</title>
        <authorList>
            <consortium name="The Broad Institute Genome Sequencing Platform"/>
            <person name="Cuomo C."/>
            <person name="Hulbert S."/>
            <person name="Chen X."/>
            <person name="Walker B."/>
            <person name="Young S.K."/>
            <person name="Zeng Q."/>
            <person name="Gargeya S."/>
            <person name="Fitzgerald M."/>
            <person name="Haas B."/>
            <person name="Abouelleil A."/>
            <person name="Alvarado L."/>
            <person name="Arachchi H.M."/>
            <person name="Berlin A.M."/>
            <person name="Chapman S.B."/>
            <person name="Goldberg J."/>
            <person name="Griggs A."/>
            <person name="Gujja S."/>
            <person name="Hansen M."/>
            <person name="Howarth C."/>
            <person name="Imamovic A."/>
            <person name="Larimer J."/>
            <person name="McCowan C."/>
            <person name="Montmayeur A."/>
            <person name="Murphy C."/>
            <person name="Neiman D."/>
            <person name="Pearson M."/>
            <person name="Priest M."/>
            <person name="Roberts A."/>
            <person name="Saif S."/>
            <person name="Shea T."/>
            <person name="Sisk P."/>
            <person name="Sykes S."/>
            <person name="Wortman J."/>
            <person name="Nusbaum C."/>
            <person name="Birren B."/>
        </authorList>
    </citation>
    <scope>NUCLEOTIDE SEQUENCE [LARGE SCALE GENOMIC DNA]</scope>
    <source>
        <strain evidence="5">race PST-78</strain>
    </source>
</reference>
<protein>
    <recommendedName>
        <fullName evidence="3">HTH La-type RNA-binding domain-containing protein</fullName>
    </recommendedName>
</protein>
<keyword evidence="1 2" id="KW-0694">RNA-binding</keyword>
<organism evidence="4 5">
    <name type="scientific">Puccinia striiformis f. sp. tritici PST-78</name>
    <dbReference type="NCBI Taxonomy" id="1165861"/>
    <lineage>
        <taxon>Eukaryota</taxon>
        <taxon>Fungi</taxon>
        <taxon>Dikarya</taxon>
        <taxon>Basidiomycota</taxon>
        <taxon>Pucciniomycotina</taxon>
        <taxon>Pucciniomycetes</taxon>
        <taxon>Pucciniales</taxon>
        <taxon>Pucciniaceae</taxon>
        <taxon>Puccinia</taxon>
    </lineage>
</organism>
<sequence>MTATTELPIDTLPGKLLSLDSPSTLKTKPCSQQAPPTLMPLSLKNQNHLLRPSRLLICLFCSSDQFLQFTATSVEFYFSNANLPFDKFMFLQTSTHLDSVIAPNLSAEAKKKAEGYGPGCSPVLLQMVASVKRMQPYSTKFPTSKLAKIIETSPATPKLVDVTLQKL</sequence>
<name>A0A0L0V295_9BASI</name>
<accession>A0A0L0V295</accession>
<gene>
    <name evidence="4" type="ORF">PSTG_13240</name>
</gene>
<evidence type="ECO:0000313" key="5">
    <source>
        <dbReference type="Proteomes" id="UP000054564"/>
    </source>
</evidence>
<dbReference type="Proteomes" id="UP000054564">
    <property type="component" value="Unassembled WGS sequence"/>
</dbReference>
<dbReference type="InterPro" id="IPR006630">
    <property type="entry name" value="La_HTH"/>
</dbReference>
<dbReference type="AlphaFoldDB" id="A0A0L0V295"/>
<dbReference type="PROSITE" id="PS50961">
    <property type="entry name" value="HTH_LA"/>
    <property type="match status" value="1"/>
</dbReference>
<evidence type="ECO:0000259" key="3">
    <source>
        <dbReference type="PROSITE" id="PS50961"/>
    </source>
</evidence>
<dbReference type="InterPro" id="IPR036388">
    <property type="entry name" value="WH-like_DNA-bd_sf"/>
</dbReference>
<evidence type="ECO:0000313" key="4">
    <source>
        <dbReference type="EMBL" id="KNE93418.1"/>
    </source>
</evidence>
<dbReference type="GO" id="GO:0003723">
    <property type="term" value="F:RNA binding"/>
    <property type="evidence" value="ECO:0007669"/>
    <property type="project" value="UniProtKB-UniRule"/>
</dbReference>
<comment type="caution">
    <text evidence="4">The sequence shown here is derived from an EMBL/GenBank/DDBJ whole genome shotgun (WGS) entry which is preliminary data.</text>
</comment>
<evidence type="ECO:0000256" key="1">
    <source>
        <dbReference type="ARBA" id="ARBA00022884"/>
    </source>
</evidence>
<proteinExistence type="predicted"/>
<feature type="domain" description="HTH La-type RNA-binding" evidence="3">
    <location>
        <begin position="60"/>
        <end position="167"/>
    </location>
</feature>
<evidence type="ECO:0000256" key="2">
    <source>
        <dbReference type="PROSITE-ProRule" id="PRU00332"/>
    </source>
</evidence>
<dbReference type="Gene3D" id="1.10.10.10">
    <property type="entry name" value="Winged helix-like DNA-binding domain superfamily/Winged helix DNA-binding domain"/>
    <property type="match status" value="1"/>
</dbReference>
<dbReference type="STRING" id="1165861.A0A0L0V295"/>